<keyword evidence="8 12" id="KW-0675">Receptor</keyword>
<accession>A0A091NKZ8</accession>
<evidence type="ECO:0000256" key="6">
    <source>
        <dbReference type="ARBA" id="ARBA00023040"/>
    </source>
</evidence>
<evidence type="ECO:0000256" key="1">
    <source>
        <dbReference type="ARBA" id="ARBA00004651"/>
    </source>
</evidence>
<evidence type="ECO:0000313" key="12">
    <source>
        <dbReference type="EMBL" id="KFP90463.1"/>
    </source>
</evidence>
<evidence type="ECO:0000256" key="5">
    <source>
        <dbReference type="ARBA" id="ARBA00022989"/>
    </source>
</evidence>
<keyword evidence="7 10" id="KW-0472">Membrane</keyword>
<reference evidence="12 13" key="1">
    <citation type="submission" date="2014-04" db="EMBL/GenBank/DDBJ databases">
        <title>Genome evolution of avian class.</title>
        <authorList>
            <person name="Zhang G."/>
            <person name="Li C."/>
        </authorList>
    </citation>
    <scope>NUCLEOTIDE SEQUENCE [LARGE SCALE GENOMIC DNA]</scope>
    <source>
        <strain evidence="12">BGI_N311</strain>
    </source>
</reference>
<evidence type="ECO:0000256" key="7">
    <source>
        <dbReference type="ARBA" id="ARBA00023136"/>
    </source>
</evidence>
<dbReference type="EMBL" id="KL387563">
    <property type="protein sequence ID" value="KFP90463.1"/>
    <property type="molecule type" value="Genomic_DNA"/>
</dbReference>
<feature type="non-terminal residue" evidence="12">
    <location>
        <position position="1"/>
    </location>
</feature>
<dbReference type="Gene3D" id="1.20.1070.10">
    <property type="entry name" value="Rhodopsin 7-helix transmembrane proteins"/>
    <property type="match status" value="1"/>
</dbReference>
<gene>
    <name evidence="12" type="ORF">N311_02762</name>
</gene>
<dbReference type="PANTHER" id="PTHR26452">
    <property type="entry name" value="OLFACTORY RECEPTOR"/>
    <property type="match status" value="1"/>
</dbReference>
<keyword evidence="5 10" id="KW-1133">Transmembrane helix</keyword>
<keyword evidence="4" id="KW-0552">Olfaction</keyword>
<evidence type="ECO:0000256" key="2">
    <source>
        <dbReference type="ARBA" id="ARBA00022475"/>
    </source>
</evidence>
<dbReference type="GO" id="GO:0005886">
    <property type="term" value="C:plasma membrane"/>
    <property type="evidence" value="ECO:0007669"/>
    <property type="project" value="UniProtKB-SubCell"/>
</dbReference>
<evidence type="ECO:0000256" key="8">
    <source>
        <dbReference type="ARBA" id="ARBA00023170"/>
    </source>
</evidence>
<dbReference type="SUPFAM" id="SSF81321">
    <property type="entry name" value="Family A G protein-coupled receptor-like"/>
    <property type="match status" value="1"/>
</dbReference>
<dbReference type="AlphaFoldDB" id="A0A091NKZ8"/>
<dbReference type="PRINTS" id="PR00245">
    <property type="entry name" value="OLFACTORYR"/>
</dbReference>
<dbReference type="InterPro" id="IPR017452">
    <property type="entry name" value="GPCR_Rhodpsn_7TM"/>
</dbReference>
<evidence type="ECO:0000256" key="4">
    <source>
        <dbReference type="ARBA" id="ARBA00022725"/>
    </source>
</evidence>
<comment type="subcellular location">
    <subcellularLocation>
        <location evidence="1">Cell membrane</location>
        <topology evidence="1">Multi-pass membrane protein</topology>
    </subcellularLocation>
</comment>
<dbReference type="PROSITE" id="PS50262">
    <property type="entry name" value="G_PROTEIN_RECEP_F1_2"/>
    <property type="match status" value="1"/>
</dbReference>
<keyword evidence="13" id="KW-1185">Reference proteome</keyword>
<organism evidence="12 13">
    <name type="scientific">Apaloderma vittatum</name>
    <name type="common">Bar-tailed trogon</name>
    <dbReference type="NCBI Taxonomy" id="57397"/>
    <lineage>
        <taxon>Eukaryota</taxon>
        <taxon>Metazoa</taxon>
        <taxon>Chordata</taxon>
        <taxon>Craniata</taxon>
        <taxon>Vertebrata</taxon>
        <taxon>Euteleostomi</taxon>
        <taxon>Archelosauria</taxon>
        <taxon>Archosauria</taxon>
        <taxon>Dinosauria</taxon>
        <taxon>Saurischia</taxon>
        <taxon>Theropoda</taxon>
        <taxon>Coelurosauria</taxon>
        <taxon>Aves</taxon>
        <taxon>Neognathae</taxon>
        <taxon>Neoaves</taxon>
        <taxon>Telluraves</taxon>
        <taxon>Coraciimorphae</taxon>
        <taxon>Trogoniformes</taxon>
        <taxon>Trogonidae</taxon>
        <taxon>Apaloderma</taxon>
    </lineage>
</organism>
<protein>
    <submittedName>
        <fullName evidence="12">Olfactory receptor 14A16</fullName>
    </submittedName>
</protein>
<evidence type="ECO:0000256" key="10">
    <source>
        <dbReference type="SAM" id="Phobius"/>
    </source>
</evidence>
<proteinExistence type="predicted"/>
<evidence type="ECO:0000313" key="13">
    <source>
        <dbReference type="Proteomes" id="UP000054244"/>
    </source>
</evidence>
<keyword evidence="4" id="KW-0716">Sensory transduction</keyword>
<dbReference type="InterPro" id="IPR050516">
    <property type="entry name" value="Olfactory_GPCR"/>
</dbReference>
<evidence type="ECO:0000256" key="9">
    <source>
        <dbReference type="ARBA" id="ARBA00023224"/>
    </source>
</evidence>
<keyword evidence="2" id="KW-1003">Cell membrane</keyword>
<feature type="non-terminal residue" evidence="12">
    <location>
        <position position="92"/>
    </location>
</feature>
<dbReference type="GO" id="GO:0004930">
    <property type="term" value="F:G protein-coupled receptor activity"/>
    <property type="evidence" value="ECO:0007669"/>
    <property type="project" value="UniProtKB-KW"/>
</dbReference>
<dbReference type="InterPro" id="IPR000725">
    <property type="entry name" value="Olfact_rcpt"/>
</dbReference>
<keyword evidence="6" id="KW-0297">G-protein coupled receptor</keyword>
<name>A0A091NKZ8_APAVI</name>
<evidence type="ECO:0000259" key="11">
    <source>
        <dbReference type="PROSITE" id="PS50262"/>
    </source>
</evidence>
<sequence>AICQPLHYGTLLGTRACAHMAAAAWASGFLTALLHTANTFSVSLCQGNAVGQFFCEIPHILRLSCSHSDYLREVGLIVASCCLSFVCFVFMV</sequence>
<evidence type="ECO:0000256" key="3">
    <source>
        <dbReference type="ARBA" id="ARBA00022692"/>
    </source>
</evidence>
<keyword evidence="9" id="KW-0807">Transducer</keyword>
<keyword evidence="3 10" id="KW-0812">Transmembrane</keyword>
<feature type="domain" description="G-protein coupled receptors family 1 profile" evidence="11">
    <location>
        <begin position="1"/>
        <end position="92"/>
    </location>
</feature>
<dbReference type="GO" id="GO:0004984">
    <property type="term" value="F:olfactory receptor activity"/>
    <property type="evidence" value="ECO:0007669"/>
    <property type="project" value="InterPro"/>
</dbReference>
<dbReference type="Proteomes" id="UP000054244">
    <property type="component" value="Unassembled WGS sequence"/>
</dbReference>
<feature type="transmembrane region" description="Helical" evidence="10">
    <location>
        <begin position="70"/>
        <end position="91"/>
    </location>
</feature>